<dbReference type="PANTHER" id="PTHR43863:SF2">
    <property type="entry name" value="MALTASE-GLUCOAMYLASE"/>
    <property type="match status" value="1"/>
</dbReference>
<dbReference type="Gene3D" id="2.60.120.260">
    <property type="entry name" value="Galactose-binding domain-like"/>
    <property type="match status" value="1"/>
</dbReference>
<evidence type="ECO:0000256" key="2">
    <source>
        <dbReference type="RuleBase" id="RU361185"/>
    </source>
</evidence>
<feature type="domain" description="DUF5110" evidence="5">
    <location>
        <begin position="808"/>
        <end position="879"/>
    </location>
</feature>
<dbReference type="RefSeq" id="WP_109722273.1">
    <property type="nucleotide sequence ID" value="NZ_MSZV01000086.1"/>
</dbReference>
<dbReference type="Pfam" id="PF17137">
    <property type="entry name" value="DUF5110"/>
    <property type="match status" value="1"/>
</dbReference>
<dbReference type="Pfam" id="PF01055">
    <property type="entry name" value="Glyco_hydro_31_2nd"/>
    <property type="match status" value="2"/>
</dbReference>
<dbReference type="Pfam" id="PF21365">
    <property type="entry name" value="Glyco_hydro_31_3rd"/>
    <property type="match status" value="1"/>
</dbReference>
<evidence type="ECO:0000259" key="6">
    <source>
        <dbReference type="Pfam" id="PF21365"/>
    </source>
</evidence>
<accession>A0A316IYV9</accession>
<dbReference type="InterPro" id="IPR013780">
    <property type="entry name" value="Glyco_hydro_b"/>
</dbReference>
<dbReference type="GO" id="GO:0004553">
    <property type="term" value="F:hydrolase activity, hydrolyzing O-glycosyl compounds"/>
    <property type="evidence" value="ECO:0007669"/>
    <property type="project" value="InterPro"/>
</dbReference>
<reference evidence="7 8" key="1">
    <citation type="submission" date="2018-05" db="EMBL/GenBank/DDBJ databases">
        <title>Genomic Encyclopedia of Type Strains, Phase IV (KMG-IV): sequencing the most valuable type-strain genomes for metagenomic binning, comparative biology and taxonomic classification.</title>
        <authorList>
            <person name="Goeker M."/>
        </authorList>
    </citation>
    <scope>NUCLEOTIDE SEQUENCE [LARGE SCALE GENOMIC DNA]</scope>
    <source>
        <strain evidence="7 8">DSM 14263</strain>
    </source>
</reference>
<evidence type="ECO:0000313" key="7">
    <source>
        <dbReference type="EMBL" id="PWK92435.1"/>
    </source>
</evidence>
<dbReference type="GO" id="GO:0005975">
    <property type="term" value="P:carbohydrate metabolic process"/>
    <property type="evidence" value="ECO:0007669"/>
    <property type="project" value="InterPro"/>
</dbReference>
<organism evidence="7 8">
    <name type="scientific">Fulvimonas soli</name>
    <dbReference type="NCBI Taxonomy" id="155197"/>
    <lineage>
        <taxon>Bacteria</taxon>
        <taxon>Pseudomonadati</taxon>
        <taxon>Pseudomonadota</taxon>
        <taxon>Gammaproteobacteria</taxon>
        <taxon>Lysobacterales</taxon>
        <taxon>Rhodanobacteraceae</taxon>
        <taxon>Fulvimonas</taxon>
    </lineage>
</organism>
<keyword evidence="8" id="KW-1185">Reference proteome</keyword>
<dbReference type="SUPFAM" id="SSF51011">
    <property type="entry name" value="Glycosyl hydrolase domain"/>
    <property type="match status" value="1"/>
</dbReference>
<dbReference type="InterPro" id="IPR017853">
    <property type="entry name" value="GH"/>
</dbReference>
<comment type="caution">
    <text evidence="7">The sequence shown here is derived from an EMBL/GenBank/DDBJ whole genome shotgun (WGS) entry which is preliminary data.</text>
</comment>
<evidence type="ECO:0000256" key="1">
    <source>
        <dbReference type="ARBA" id="ARBA00007806"/>
    </source>
</evidence>
<keyword evidence="3" id="KW-0732">Signal</keyword>
<dbReference type="SUPFAM" id="SSF49785">
    <property type="entry name" value="Galactose-binding domain-like"/>
    <property type="match status" value="1"/>
</dbReference>
<evidence type="ECO:0000259" key="4">
    <source>
        <dbReference type="Pfam" id="PF01055"/>
    </source>
</evidence>
<dbReference type="Gene3D" id="3.20.20.80">
    <property type="entry name" value="Glycosidases"/>
    <property type="match status" value="2"/>
</dbReference>
<dbReference type="PANTHER" id="PTHR43863">
    <property type="entry name" value="HYDROLASE, PUTATIVE (AFU_ORTHOLOGUE AFUA_1G03140)-RELATED"/>
    <property type="match status" value="1"/>
</dbReference>
<feature type="chain" id="PRO_5016355610" evidence="3">
    <location>
        <begin position="27"/>
        <end position="924"/>
    </location>
</feature>
<dbReference type="InterPro" id="IPR008979">
    <property type="entry name" value="Galactose-bd-like_sf"/>
</dbReference>
<feature type="domain" description="Glycosyl hydrolase family 31 C-terminal" evidence="6">
    <location>
        <begin position="707"/>
        <end position="791"/>
    </location>
</feature>
<dbReference type="PROSITE" id="PS51257">
    <property type="entry name" value="PROKAR_LIPOPROTEIN"/>
    <property type="match status" value="1"/>
</dbReference>
<keyword evidence="2" id="KW-0378">Hydrolase</keyword>
<proteinExistence type="inferred from homology"/>
<dbReference type="InterPro" id="IPR051816">
    <property type="entry name" value="Glycosyl_Hydrolase_31"/>
</dbReference>
<comment type="similarity">
    <text evidence="1 2">Belongs to the glycosyl hydrolase 31 family.</text>
</comment>
<dbReference type="SUPFAM" id="SSF51445">
    <property type="entry name" value="(Trans)glycosidases"/>
    <property type="match status" value="1"/>
</dbReference>
<sequence length="924" mass="103850">MAVHRWAMKGVLAALLPLGLACCALAPDKPVVTADHARFEFLTPTLVRMEYAPSGRFVDAPTAVVQKRDWPAVAVRTERRDGWLVARTEAMTLRYRLGSGPFAAGNLKVTWNGGGAQGWHPGQEDPRNLGGLTYSLDNISQPNLPTDGLDLDSPVNDVIPGIEVKLEKAKPGLLSRSGYAFIDDSRTPLWNARAQWIEPRAEQGGQDWYLFAYGRDYPRVLREYARLCGPVPMIPRYTLGPWITDFNFEYFPGTAQARQPAFRRYDQRMLEDELARLRADGIPFDTLVLDFAWHNYGWDGGYDWSPLVPQPDAFIRWLHARGIKLALNDHPGYANTRESILSHDDSHAPAVLRALGRPPPPRPAFELDVTAARWRFAADPRDRGLAGHWYAPGHDDRRWAPIRAGASWQEQGHAGQGVAWYRAEVTLPERLPAKLYLQFGEVAKDYRLFVNGQEVEHSRVQWPQHVTYADVAAYARPGRRNAIALRVEPGPRGGGLLRGPVAFRDAPPPERIAFDLADRHQADVFMRELHRPLMRQGVDLWWVDGGGGAADMPGLDPQLWTNKVFYDFAQGTGRRGFILSRYGDWGSERYPAFFTGDTYSEWPVLAYEVAYTARAGNVLVPYVSHDIGGFHGGRIDFELYARWIEFGAFSPILRMHSAHANPREGNLRMPWVYGDRGVALMRKYFALRTRLIPYLYSHAWTAHETSLPLLRPLYLTYPDLEEAYRQTHEYLLGDELLVAPVLAPGGERTVYLPPGRWIGFFDGRRYAGGASFTRRYAVDETPVFAREGAVVPSQPDSAYSDQRPLDTLVLDVYGDGADDFRLYEDDGVSADYDAPDRHAITPIRHATRADGSHELAVGPAQGRFAGQVQQRAYVLRVHAQARPSWLTVDGRPAAAAWQWDARTGVATARLPAHPVGERLDVAWR</sequence>
<dbReference type="Gene3D" id="2.60.40.1180">
    <property type="entry name" value="Golgi alpha-mannosidase II"/>
    <property type="match status" value="2"/>
</dbReference>
<protein>
    <submittedName>
        <fullName evidence="7">Beta-galactosidase-like protein</fullName>
    </submittedName>
</protein>
<feature type="domain" description="Glycoside hydrolase family 31 TIM barrel" evidence="4">
    <location>
        <begin position="232"/>
        <end position="336"/>
    </location>
</feature>
<evidence type="ECO:0000256" key="3">
    <source>
        <dbReference type="SAM" id="SignalP"/>
    </source>
</evidence>
<dbReference type="InterPro" id="IPR000322">
    <property type="entry name" value="Glyco_hydro_31_TIM"/>
</dbReference>
<dbReference type="EMBL" id="QGHC01000002">
    <property type="protein sequence ID" value="PWK92435.1"/>
    <property type="molecule type" value="Genomic_DNA"/>
</dbReference>
<dbReference type="InterPro" id="IPR048395">
    <property type="entry name" value="Glyco_hydro_31_C"/>
</dbReference>
<dbReference type="OrthoDB" id="176168at2"/>
<dbReference type="AlphaFoldDB" id="A0A316IYV9"/>
<feature type="signal peptide" evidence="3">
    <location>
        <begin position="1"/>
        <end position="26"/>
    </location>
</feature>
<feature type="domain" description="Glycoside hydrolase family 31 TIM barrel" evidence="4">
    <location>
        <begin position="511"/>
        <end position="697"/>
    </location>
</feature>
<gene>
    <name evidence="7" type="ORF">C7456_102170</name>
</gene>
<dbReference type="InterPro" id="IPR033403">
    <property type="entry name" value="DUF5110"/>
</dbReference>
<dbReference type="Proteomes" id="UP000245812">
    <property type="component" value="Unassembled WGS sequence"/>
</dbReference>
<keyword evidence="2" id="KW-0326">Glycosidase</keyword>
<evidence type="ECO:0000259" key="5">
    <source>
        <dbReference type="Pfam" id="PF17137"/>
    </source>
</evidence>
<name>A0A316IYV9_9GAMM</name>
<evidence type="ECO:0000313" key="8">
    <source>
        <dbReference type="Proteomes" id="UP000245812"/>
    </source>
</evidence>